<evidence type="ECO:0000256" key="3">
    <source>
        <dbReference type="ARBA" id="ARBA00022705"/>
    </source>
</evidence>
<feature type="region of interest" description="Disordered" evidence="6">
    <location>
        <begin position="747"/>
        <end position="846"/>
    </location>
</feature>
<sequence>MYLPRTLLSHLYTHLVRNTHPLSPPVLILVSLDPDALCACRILTALLKRDYIPHKVQPIAGYSELAAAGKDLVLPLTRQHGGQGGIVVCLGVGGLVDLEEMLGLDGGEDAETQINMYDHGVEVWVVDARRPWNLQNVFGTGVMAPPEEQDTVAKRRRGVDGGKLLPSYTPGRGGIIVYDDGDIEQELNAEKEAFCALQDMPDIDEEADDGDSDEESDSEDAVEDSQTKKRKTWSDDDVEEEADSEDDADRPYQRRRSNSNTSIPATPRSPASRHERLEMSNHPSSSQLGPVPSSPPLQPKEPSARSLRRKLLKMKRKHEAVLEAYYSLGTSASEPISSMLYSLASELGREDNDLLWLALVGMSSTELYGRSKTANSETRQNPWNLSRGDQIRDVLRDEVRRLNPVPASDIARERDEAGGIIPTHARSPTDNSIRLSPEPKFLLIRHWSLYESMLHSPYLSSRLHIWSDAGRRRLHKLLAKMGVSLAEAEKGYTHMDMELKRGLRERLLKFAPMYGLDGLVPPEDSHHHRHEGWGFVRSWGWQACLSAVDVAVITSAILEVGTERIFESISAATPQTDFRMKVYSNYNSRMQTLPTPPTSHNGDSSPSASQLELDASISDPDWTTHRFFAAYDALSPSSSALHLLLSHVPTAQHLHRAILRTGSALVSKHQIRHLRAFRMGVVREGPDVGLFIHPGALVKLATWIAEAISVLEAEKGAKRSNDNALVLAALDERRGVYVVVGLGGGDAASGRVRSRAEQKARADKKAAKEAQKAEKKAQKAVQRAQRKQDRRERDEANGIFVDSDDEASDAESLSSGSDSSDSESEDEEEVEKRKERGYGSNKFGSAFQEVVEETGARVRIDSFEHEVVEVKKEDLSGFLEALSFKAVVG</sequence>
<evidence type="ECO:0000256" key="4">
    <source>
        <dbReference type="ARBA" id="ARBA00023242"/>
    </source>
</evidence>
<dbReference type="PANTHER" id="PTHR10507:SF0">
    <property type="entry name" value="CELL DIVISION CONTROL PROTEIN 45 HOMOLOG"/>
    <property type="match status" value="1"/>
</dbReference>
<dbReference type="GO" id="GO:0003688">
    <property type="term" value="F:DNA replication origin binding"/>
    <property type="evidence" value="ECO:0007669"/>
    <property type="project" value="TreeGrafter"/>
</dbReference>
<dbReference type="GO" id="GO:0031261">
    <property type="term" value="C:DNA replication preinitiation complex"/>
    <property type="evidence" value="ECO:0007669"/>
    <property type="project" value="TreeGrafter"/>
</dbReference>
<evidence type="ECO:0000256" key="1">
    <source>
        <dbReference type="ARBA" id="ARBA00004123"/>
    </source>
</evidence>
<keyword evidence="5" id="KW-0131">Cell cycle</keyword>
<feature type="compositionally biased region" description="Basic and acidic residues" evidence="6">
    <location>
        <begin position="754"/>
        <end position="777"/>
    </location>
</feature>
<evidence type="ECO:0000256" key="2">
    <source>
        <dbReference type="ARBA" id="ARBA00010727"/>
    </source>
</evidence>
<evidence type="ECO:0000313" key="8">
    <source>
        <dbReference type="Proteomes" id="UP000030641"/>
    </source>
</evidence>
<protein>
    <recommendedName>
        <fullName evidence="9">CDC45-like protein</fullName>
    </recommendedName>
</protein>
<dbReference type="GO" id="GO:0003697">
    <property type="term" value="F:single-stranded DNA binding"/>
    <property type="evidence" value="ECO:0007669"/>
    <property type="project" value="TreeGrafter"/>
</dbReference>
<dbReference type="GO" id="GO:0006270">
    <property type="term" value="P:DNA replication initiation"/>
    <property type="evidence" value="ECO:0007669"/>
    <property type="project" value="InterPro"/>
</dbReference>
<dbReference type="PANTHER" id="PTHR10507">
    <property type="entry name" value="CDC45-RELATED PROTEIN"/>
    <property type="match status" value="1"/>
</dbReference>
<evidence type="ECO:0000256" key="6">
    <source>
        <dbReference type="SAM" id="MobiDB-lite"/>
    </source>
</evidence>
<feature type="compositionally biased region" description="Acidic residues" evidence="6">
    <location>
        <begin position="235"/>
        <end position="248"/>
    </location>
</feature>
<dbReference type="RefSeq" id="XP_013342734.1">
    <property type="nucleotide sequence ID" value="XM_013487280.1"/>
</dbReference>
<dbReference type="Pfam" id="PF02724">
    <property type="entry name" value="CDC45"/>
    <property type="match status" value="1"/>
</dbReference>
<dbReference type="OMA" id="EDCFMEA"/>
<dbReference type="EMBL" id="KL584763">
    <property type="protein sequence ID" value="KEQ94246.1"/>
    <property type="molecule type" value="Genomic_DNA"/>
</dbReference>
<name>A0A074Z5M9_AURSE</name>
<proteinExistence type="inferred from homology"/>
<evidence type="ECO:0000256" key="5">
    <source>
        <dbReference type="ARBA" id="ARBA00023306"/>
    </source>
</evidence>
<feature type="region of interest" description="Disordered" evidence="6">
    <location>
        <begin position="203"/>
        <end position="305"/>
    </location>
</feature>
<organism evidence="7 8">
    <name type="scientific">Aureobasidium subglaciale (strain EXF-2481)</name>
    <name type="common">Aureobasidium pullulans var. subglaciale</name>
    <dbReference type="NCBI Taxonomy" id="1043005"/>
    <lineage>
        <taxon>Eukaryota</taxon>
        <taxon>Fungi</taxon>
        <taxon>Dikarya</taxon>
        <taxon>Ascomycota</taxon>
        <taxon>Pezizomycotina</taxon>
        <taxon>Dothideomycetes</taxon>
        <taxon>Dothideomycetidae</taxon>
        <taxon>Dothideales</taxon>
        <taxon>Saccotheciaceae</taxon>
        <taxon>Aureobasidium</taxon>
    </lineage>
</organism>
<dbReference type="GO" id="GO:1902977">
    <property type="term" value="P:mitotic DNA replication preinitiation complex assembly"/>
    <property type="evidence" value="ECO:0007669"/>
    <property type="project" value="TreeGrafter"/>
</dbReference>
<keyword evidence="3" id="KW-0235">DNA replication</keyword>
<dbReference type="GeneID" id="25372466"/>
<keyword evidence="8" id="KW-1185">Reference proteome</keyword>
<reference evidence="7 8" key="1">
    <citation type="journal article" date="2014" name="BMC Genomics">
        <title>Genome sequencing of four Aureobasidium pullulans varieties: biotechnological potential, stress tolerance, and description of new species.</title>
        <authorList>
            <person name="Gostin Ar C."/>
            <person name="Ohm R.A."/>
            <person name="Kogej T."/>
            <person name="Sonjak S."/>
            <person name="Turk M."/>
            <person name="Zajc J."/>
            <person name="Zalar P."/>
            <person name="Grube M."/>
            <person name="Sun H."/>
            <person name="Han J."/>
            <person name="Sharma A."/>
            <person name="Chiniquy J."/>
            <person name="Ngan C.Y."/>
            <person name="Lipzen A."/>
            <person name="Barry K."/>
            <person name="Grigoriev I.V."/>
            <person name="Gunde-Cimerman N."/>
        </authorList>
    </citation>
    <scope>NUCLEOTIDE SEQUENCE [LARGE SCALE GENOMIC DNA]</scope>
    <source>
        <strain evidence="7 8">EXF-2481</strain>
    </source>
</reference>
<evidence type="ECO:0000313" key="7">
    <source>
        <dbReference type="EMBL" id="KEQ94246.1"/>
    </source>
</evidence>
<evidence type="ECO:0008006" key="9">
    <source>
        <dbReference type="Google" id="ProtNLM"/>
    </source>
</evidence>
<keyword evidence="4" id="KW-0539">Nucleus</keyword>
<feature type="compositionally biased region" description="Acidic residues" evidence="6">
    <location>
        <begin position="203"/>
        <end position="223"/>
    </location>
</feature>
<dbReference type="STRING" id="1043005.A0A074Z5M9"/>
<dbReference type="Proteomes" id="UP000030641">
    <property type="component" value="Unassembled WGS sequence"/>
</dbReference>
<dbReference type="AlphaFoldDB" id="A0A074Z5M9"/>
<feature type="region of interest" description="Disordered" evidence="6">
    <location>
        <begin position="589"/>
        <end position="610"/>
    </location>
</feature>
<feature type="compositionally biased region" description="Acidic residues" evidence="6">
    <location>
        <begin position="820"/>
        <end position="829"/>
    </location>
</feature>
<feature type="compositionally biased region" description="Basic and acidic residues" evidence="6">
    <location>
        <begin position="786"/>
        <end position="796"/>
    </location>
</feature>
<dbReference type="GO" id="GO:0000727">
    <property type="term" value="P:double-strand break repair via break-induced replication"/>
    <property type="evidence" value="ECO:0007669"/>
    <property type="project" value="TreeGrafter"/>
</dbReference>
<comment type="subcellular location">
    <subcellularLocation>
        <location evidence="1">Nucleus</location>
    </subcellularLocation>
</comment>
<gene>
    <name evidence="7" type="ORF">AUEXF2481DRAFT_99000</name>
</gene>
<accession>A0A074Z5M9</accession>
<comment type="similarity">
    <text evidence="2">Belongs to the CDC45 family.</text>
</comment>
<dbReference type="GO" id="GO:0003682">
    <property type="term" value="F:chromatin binding"/>
    <property type="evidence" value="ECO:0007669"/>
    <property type="project" value="TreeGrafter"/>
</dbReference>
<dbReference type="InterPro" id="IPR003874">
    <property type="entry name" value="CDC45"/>
</dbReference>
<dbReference type="FunCoup" id="A0A074Z5M9">
    <property type="interactions" value="625"/>
</dbReference>
<dbReference type="InParanoid" id="A0A074Z5M9"/>
<feature type="compositionally biased region" description="Low complexity" evidence="6">
    <location>
        <begin position="810"/>
        <end position="819"/>
    </location>
</feature>
<dbReference type="HOGENOM" id="CLU_005871_3_0_1"/>
<dbReference type="OrthoDB" id="10258882at2759"/>